<dbReference type="EMBL" id="JADGIZ020000008">
    <property type="protein sequence ID" value="KAL2917948.1"/>
    <property type="molecule type" value="Genomic_DNA"/>
</dbReference>
<keyword evidence="7" id="KW-1185">Reference proteome</keyword>
<organism evidence="6 7">
    <name type="scientific">Polyrhizophydium stewartii</name>
    <dbReference type="NCBI Taxonomy" id="2732419"/>
    <lineage>
        <taxon>Eukaryota</taxon>
        <taxon>Fungi</taxon>
        <taxon>Fungi incertae sedis</taxon>
        <taxon>Chytridiomycota</taxon>
        <taxon>Chytridiomycota incertae sedis</taxon>
        <taxon>Chytridiomycetes</taxon>
        <taxon>Rhizophydiales</taxon>
        <taxon>Rhizophydiales incertae sedis</taxon>
        <taxon>Polyrhizophydium</taxon>
    </lineage>
</organism>
<keyword evidence="2" id="KW-0396">Initiation factor</keyword>
<evidence type="ECO:0000256" key="1">
    <source>
        <dbReference type="ARBA" id="ARBA00005439"/>
    </source>
</evidence>
<dbReference type="InterPro" id="IPR019815">
    <property type="entry name" value="Translation_initiation_fac_3_C"/>
</dbReference>
<proteinExistence type="inferred from homology"/>
<dbReference type="Pfam" id="PF00707">
    <property type="entry name" value="IF3_C"/>
    <property type="match status" value="1"/>
</dbReference>
<dbReference type="Pfam" id="PF05198">
    <property type="entry name" value="IF3_N"/>
    <property type="match status" value="1"/>
</dbReference>
<dbReference type="PANTHER" id="PTHR10938:SF0">
    <property type="entry name" value="TRANSLATION INITIATION FACTOR IF-3, MITOCHONDRIAL"/>
    <property type="match status" value="1"/>
</dbReference>
<evidence type="ECO:0000313" key="7">
    <source>
        <dbReference type="Proteomes" id="UP001527925"/>
    </source>
</evidence>
<dbReference type="Gene3D" id="3.10.20.80">
    <property type="entry name" value="Translation initiation factor 3 (IF-3), N-terminal domain"/>
    <property type="match status" value="1"/>
</dbReference>
<evidence type="ECO:0000259" key="4">
    <source>
        <dbReference type="Pfam" id="PF00707"/>
    </source>
</evidence>
<evidence type="ECO:0000256" key="2">
    <source>
        <dbReference type="ARBA" id="ARBA00022540"/>
    </source>
</evidence>
<accession>A0ABR4NEK6</accession>
<keyword evidence="3" id="KW-0648">Protein biosynthesis</keyword>
<reference evidence="6 7" key="1">
    <citation type="submission" date="2023-09" db="EMBL/GenBank/DDBJ databases">
        <title>Pangenome analysis of Batrachochytrium dendrobatidis and related Chytrids.</title>
        <authorList>
            <person name="Yacoub M.N."/>
            <person name="Stajich J.E."/>
            <person name="James T.Y."/>
        </authorList>
    </citation>
    <scope>NUCLEOTIDE SEQUENCE [LARGE SCALE GENOMIC DNA]</scope>
    <source>
        <strain evidence="6 7">JEL0888</strain>
    </source>
</reference>
<dbReference type="InterPro" id="IPR036787">
    <property type="entry name" value="T_IF-3_N_sf"/>
</dbReference>
<dbReference type="Proteomes" id="UP001527925">
    <property type="component" value="Unassembled WGS sequence"/>
</dbReference>
<dbReference type="SUPFAM" id="SSF55200">
    <property type="entry name" value="Translation initiation factor IF3, C-terminal domain"/>
    <property type="match status" value="1"/>
</dbReference>
<evidence type="ECO:0000259" key="5">
    <source>
        <dbReference type="Pfam" id="PF05198"/>
    </source>
</evidence>
<comment type="caution">
    <text evidence="6">The sequence shown here is derived from an EMBL/GenBank/DDBJ whole genome shotgun (WGS) entry which is preliminary data.</text>
</comment>
<dbReference type="PANTHER" id="PTHR10938">
    <property type="entry name" value="TRANSLATION INITIATION FACTOR IF-3"/>
    <property type="match status" value="1"/>
</dbReference>
<gene>
    <name evidence="6" type="ORF">HK105_202362</name>
</gene>
<dbReference type="InterPro" id="IPR019814">
    <property type="entry name" value="Translation_initiation_fac_3_N"/>
</dbReference>
<feature type="domain" description="Translation initiation factor 3 C-terminal" evidence="4">
    <location>
        <begin position="102"/>
        <end position="179"/>
    </location>
</feature>
<dbReference type="InterPro" id="IPR001288">
    <property type="entry name" value="Translation_initiation_fac_3"/>
</dbReference>
<sequence length="184" mass="19896">MSAGLRAAADAATAALHATAAARDEPVKNAKINFPEVLVISESGESLGVKTVPEAMALFDAKEMDLVLVSTSQMPPVCRIVSKKAAYEKKKNEVRKRPNASVVKELEINSTITDHDLEIKLNKATELLEKGYRLQVTVFERGNKNSPVVIKKIIASLQSHGSVAGMPDVSGKKIIVNFESKTKK</sequence>
<dbReference type="NCBIfam" id="TIGR00168">
    <property type="entry name" value="infC"/>
    <property type="match status" value="1"/>
</dbReference>
<dbReference type="InterPro" id="IPR036788">
    <property type="entry name" value="T_IF-3_C_sf"/>
</dbReference>
<evidence type="ECO:0000313" key="6">
    <source>
        <dbReference type="EMBL" id="KAL2917948.1"/>
    </source>
</evidence>
<evidence type="ECO:0000256" key="3">
    <source>
        <dbReference type="ARBA" id="ARBA00022917"/>
    </source>
</evidence>
<feature type="domain" description="Translation initiation factor 3 N-terminal" evidence="5">
    <location>
        <begin position="29"/>
        <end position="93"/>
    </location>
</feature>
<dbReference type="SUPFAM" id="SSF54364">
    <property type="entry name" value="Translation initiation factor IF3, N-terminal domain"/>
    <property type="match status" value="1"/>
</dbReference>
<name>A0ABR4NEK6_9FUNG</name>
<protein>
    <recommendedName>
        <fullName evidence="8">Translation initiation factor IF-3</fullName>
    </recommendedName>
</protein>
<comment type="similarity">
    <text evidence="1">Belongs to the IF-3 family.</text>
</comment>
<evidence type="ECO:0008006" key="8">
    <source>
        <dbReference type="Google" id="ProtNLM"/>
    </source>
</evidence>
<dbReference type="Gene3D" id="3.30.110.10">
    <property type="entry name" value="Translation initiation factor 3 (IF-3), C-terminal domain"/>
    <property type="match status" value="1"/>
</dbReference>